<dbReference type="AlphaFoldDB" id="A0A0G8EQS1"/>
<dbReference type="RefSeq" id="WP_200900951.1">
    <property type="nucleotide sequence ID" value="NZ_LCYI01000039.1"/>
</dbReference>
<dbReference type="EMBL" id="LCYI01000039">
    <property type="protein sequence ID" value="KLA26591.1"/>
    <property type="molecule type" value="Genomic_DNA"/>
</dbReference>
<sequence length="48" mass="5146">MTYPFRNLVFEGGGVKGVAFIGAIRVPLEFFLHFSGIAACTKTAIRAA</sequence>
<organism evidence="1 2">
    <name type="scientific">Bacillus cereus</name>
    <dbReference type="NCBI Taxonomy" id="1396"/>
    <lineage>
        <taxon>Bacteria</taxon>
        <taxon>Bacillati</taxon>
        <taxon>Bacillota</taxon>
        <taxon>Bacilli</taxon>
        <taxon>Bacillales</taxon>
        <taxon>Bacillaceae</taxon>
        <taxon>Bacillus</taxon>
        <taxon>Bacillus cereus group</taxon>
    </lineage>
</organism>
<reference evidence="1 2" key="1">
    <citation type="submission" date="2015-04" db="EMBL/GenBank/DDBJ databases">
        <title>Draft Genome Sequences of Eight Spore-Forming Food Isolates of Bacillus cereus Genome sequencing.</title>
        <authorList>
            <person name="Krawcyk A.O."/>
            <person name="de Jong A."/>
            <person name="Eijlander R.T."/>
            <person name="Berendsen E.M."/>
            <person name="Holsappel S."/>
            <person name="Wells-Bennik M."/>
            <person name="Kuipers O.P."/>
        </authorList>
    </citation>
    <scope>NUCLEOTIDE SEQUENCE [LARGE SCALE GENOMIC DNA]</scope>
    <source>
        <strain evidence="1 2">B4077</strain>
    </source>
</reference>
<evidence type="ECO:0000313" key="1">
    <source>
        <dbReference type="EMBL" id="KLA26591.1"/>
    </source>
</evidence>
<evidence type="ECO:0000313" key="2">
    <source>
        <dbReference type="Proteomes" id="UP000035214"/>
    </source>
</evidence>
<proteinExistence type="predicted"/>
<dbReference type="PATRIC" id="fig|1396.428.peg.5854"/>
<comment type="caution">
    <text evidence="1">The sequence shown here is derived from an EMBL/GenBank/DDBJ whole genome shotgun (WGS) entry which is preliminary data.</text>
</comment>
<dbReference type="Gene3D" id="3.40.1090.10">
    <property type="entry name" value="Cytosolic phospholipase A2 catalytic domain"/>
    <property type="match status" value="1"/>
</dbReference>
<gene>
    <name evidence="1" type="ORF">B4077_2375</name>
</gene>
<accession>A0A0G8EQS1</accession>
<dbReference type="Proteomes" id="UP000035214">
    <property type="component" value="Unassembled WGS sequence"/>
</dbReference>
<name>A0A0G8EQS1_BACCE</name>
<protein>
    <submittedName>
        <fullName evidence="1">Uncharacterized protein</fullName>
    </submittedName>
</protein>